<evidence type="ECO:0000259" key="1">
    <source>
        <dbReference type="Pfam" id="PF01191"/>
    </source>
</evidence>
<accession>A0A8F9WJ52</accession>
<dbReference type="Pfam" id="PF01191">
    <property type="entry name" value="RNA_pol_Rpb5_C"/>
    <property type="match status" value="1"/>
</dbReference>
<dbReference type="InterPro" id="IPR000783">
    <property type="entry name" value="RNA_pol_subH/Rpb5_C"/>
</dbReference>
<dbReference type="InterPro" id="IPR035913">
    <property type="entry name" value="RPB5-like_sf"/>
</dbReference>
<dbReference type="EMBL" id="MT986830">
    <property type="protein sequence ID" value="QYK20533.1"/>
    <property type="molecule type" value="Genomic_DNA"/>
</dbReference>
<dbReference type="SUPFAM" id="SSF55287">
    <property type="entry name" value="RPB5-like RNA polymerase subunit"/>
    <property type="match status" value="1"/>
</dbReference>
<evidence type="ECO:0000313" key="2">
    <source>
        <dbReference type="EMBL" id="QYK20533.1"/>
    </source>
</evidence>
<feature type="domain" description="RNA polymerase subunit H/Rpb5 C-terminal" evidence="1">
    <location>
        <begin position="131"/>
        <end position="163"/>
    </location>
</feature>
<dbReference type="Gene3D" id="3.90.940.20">
    <property type="entry name" value="RPB5-like RNA polymerase subunit"/>
    <property type="match status" value="1"/>
</dbReference>
<name>A0A8F9WJ52_ISKNV</name>
<protein>
    <submittedName>
        <fullName evidence="2">DNA dependent RNA polymerase subunit H-like protein</fullName>
    </submittedName>
</protein>
<sequence>MCVCVLNISTCCAVSVVHTAMNLSSLVSARGFDCSLIQQVAVNEWRIPGQLQLFDFAQERLNTTSISHLKSCVTEHNCIVLYTVATHDVLRRSSGPIRADAPCDEARVELLNKAFVRLQDIELKRADVPDSRRLPKLQATDPCVRFFGFVRGDVVSCDEDSPWHRVYYSVV</sequence>
<reference evidence="2" key="1">
    <citation type="journal article" name="Aquaculture">
        <title>Isolation, identification and genomic analysis of an ISKNV-type megalocytivirus from spotted knifejaw (Oplegnathus punctatus).</title>
        <authorList>
            <person name="Huang X."/>
            <person name="Wei J."/>
            <person name="Zheng Q."/>
            <person name="Zhang Y."/>
            <person name="Zhu W."/>
            <person name="Liu J."/>
            <person name="Hou Y."/>
            <person name="Qin Q."/>
            <person name="Huang Y."/>
        </authorList>
    </citation>
    <scope>NUCLEOTIDE SEQUENCE</scope>
    <source>
        <strain evidence="2">SKIV-SD</strain>
    </source>
</reference>
<proteinExistence type="predicted"/>
<organism evidence="2">
    <name type="scientific">Spotted knifejaw iridovirus</name>
    <dbReference type="NCBI Taxonomy" id="655341"/>
    <lineage>
        <taxon>Viruses</taxon>
        <taxon>Varidnaviria</taxon>
        <taxon>Bamfordvirae</taxon>
        <taxon>Nucleocytoviricota</taxon>
        <taxon>Megaviricetes</taxon>
        <taxon>Pimascovirales</taxon>
        <taxon>Pimascovirales incertae sedis</taxon>
        <taxon>Iridoviridae</taxon>
        <taxon>Alphairidovirinae</taxon>
        <taxon>Megalocytivirus</taxon>
        <taxon>Megalocytivirus pagrus1</taxon>
        <taxon>Infectious spleen and kidney necrosis virus</taxon>
    </lineage>
</organism>